<dbReference type="PANTHER" id="PTHR33375">
    <property type="entry name" value="CHROMOSOME-PARTITIONING PROTEIN PARB-RELATED"/>
    <property type="match status" value="1"/>
</dbReference>
<dbReference type="SUPFAM" id="SSF110849">
    <property type="entry name" value="ParB/Sulfiredoxin"/>
    <property type="match status" value="1"/>
</dbReference>
<dbReference type="InterPro" id="IPR036086">
    <property type="entry name" value="ParB/Sulfiredoxin_sf"/>
</dbReference>
<dbReference type="NCBIfam" id="TIGR00180">
    <property type="entry name" value="parB_part"/>
    <property type="match status" value="1"/>
</dbReference>
<dbReference type="SUPFAM" id="SSF109709">
    <property type="entry name" value="KorB DNA-binding domain-like"/>
    <property type="match status" value="1"/>
</dbReference>
<evidence type="ECO:0000256" key="2">
    <source>
        <dbReference type="SAM" id="MobiDB-lite"/>
    </source>
</evidence>
<accession>A0ABS4DHB9</accession>
<dbReference type="InterPro" id="IPR004437">
    <property type="entry name" value="ParB/RepB/Spo0J"/>
</dbReference>
<proteinExistence type="inferred from homology"/>
<comment type="caution">
    <text evidence="4">The sequence shown here is derived from an EMBL/GenBank/DDBJ whole genome shotgun (WGS) entry which is preliminary data.</text>
</comment>
<gene>
    <name evidence="4" type="ORF">EYB53_023995</name>
</gene>
<dbReference type="Gene3D" id="1.10.10.2830">
    <property type="match status" value="1"/>
</dbReference>
<evidence type="ECO:0000313" key="4">
    <source>
        <dbReference type="EMBL" id="MBP1468794.1"/>
    </source>
</evidence>
<dbReference type="InterPro" id="IPR050336">
    <property type="entry name" value="Chromosome_partition/occlusion"/>
</dbReference>
<dbReference type="SMART" id="SM00470">
    <property type="entry name" value="ParB"/>
    <property type="match status" value="1"/>
</dbReference>
<feature type="domain" description="ParB-like N-terminal" evidence="3">
    <location>
        <begin position="86"/>
        <end position="181"/>
    </location>
</feature>
<name>A0ABS4DHB9_9CHLR</name>
<dbReference type="Gene3D" id="3.90.1530.30">
    <property type="match status" value="1"/>
</dbReference>
<organism evidence="4 5">
    <name type="scientific">Candidatus Chloroploca mongolica</name>
    <dbReference type="NCBI Taxonomy" id="2528176"/>
    <lineage>
        <taxon>Bacteria</taxon>
        <taxon>Bacillati</taxon>
        <taxon>Chloroflexota</taxon>
        <taxon>Chloroflexia</taxon>
        <taxon>Chloroflexales</taxon>
        <taxon>Chloroflexineae</taxon>
        <taxon>Oscillochloridaceae</taxon>
        <taxon>Candidatus Chloroploca</taxon>
    </lineage>
</organism>
<keyword evidence="5" id="KW-1185">Reference proteome</keyword>
<feature type="region of interest" description="Disordered" evidence="2">
    <location>
        <begin position="283"/>
        <end position="304"/>
    </location>
</feature>
<sequence>MSKARTDRAQAEAIKARLAQRTQPHPPPEGQSQPPADGPAERATLARQHFLGPQLQDIVANQTIQKLPLHELAPELQPGLRQPRMLPLPDELLVQGETPPIYAELVAELRELGESLRSFQIQPVVVYPGTSTTFPDARYLLLVGQRRWTAAHLVGLPTLEAVVIEPPTPLERITWQFAENDSRESFSDIERAWTLAQLRELMGGETTSLSDVAARLNLKRSRAYQLLRMLALPPEQQHLVALLRLQERQLLPLLDAVHDDHLSPTQTQTVLERLQTIAAERALAGQHHANTETTRSVETPRRSGIDAATVARQVARVTQETRPRDDPAREPRWYHALNQDLERLLRKLRRASGRVAELSPGERSAFAPQLDALQRQLLLVQTELHAQLSAESTDREM</sequence>
<comment type="similarity">
    <text evidence="1">Belongs to the ParB family.</text>
</comment>
<evidence type="ECO:0000256" key="1">
    <source>
        <dbReference type="ARBA" id="ARBA00006295"/>
    </source>
</evidence>
<feature type="region of interest" description="Disordered" evidence="2">
    <location>
        <begin position="1"/>
        <end position="41"/>
    </location>
</feature>
<evidence type="ECO:0000259" key="3">
    <source>
        <dbReference type="SMART" id="SM00470"/>
    </source>
</evidence>
<protein>
    <submittedName>
        <fullName evidence="4">ParB/RepB/Spo0J family partition protein</fullName>
    </submittedName>
</protein>
<dbReference type="Pfam" id="PF02195">
    <property type="entry name" value="ParB_N"/>
    <property type="match status" value="1"/>
</dbReference>
<dbReference type="Proteomes" id="UP001193081">
    <property type="component" value="Unassembled WGS sequence"/>
</dbReference>
<feature type="compositionally biased region" description="Basic and acidic residues" evidence="2">
    <location>
        <begin position="1"/>
        <end position="10"/>
    </location>
</feature>
<dbReference type="PANTHER" id="PTHR33375:SF1">
    <property type="entry name" value="CHROMOSOME-PARTITIONING PROTEIN PARB-RELATED"/>
    <property type="match status" value="1"/>
</dbReference>
<evidence type="ECO:0000313" key="5">
    <source>
        <dbReference type="Proteomes" id="UP001193081"/>
    </source>
</evidence>
<dbReference type="RefSeq" id="WP_135481901.1">
    <property type="nucleotide sequence ID" value="NZ_SIJK02000096.1"/>
</dbReference>
<dbReference type="EMBL" id="SIJK02000096">
    <property type="protein sequence ID" value="MBP1468794.1"/>
    <property type="molecule type" value="Genomic_DNA"/>
</dbReference>
<dbReference type="InterPro" id="IPR003115">
    <property type="entry name" value="ParB_N"/>
</dbReference>
<reference evidence="4 5" key="1">
    <citation type="submission" date="2021-03" db="EMBL/GenBank/DDBJ databases">
        <authorList>
            <person name="Grouzdev D.S."/>
        </authorList>
    </citation>
    <scope>NUCLEOTIDE SEQUENCE [LARGE SCALE GENOMIC DNA]</scope>
    <source>
        <strain evidence="4 5">M50-1</strain>
    </source>
</reference>